<dbReference type="PANTHER" id="PTHR45138">
    <property type="entry name" value="REGULATORY COMPONENTS OF SENSORY TRANSDUCTION SYSTEM"/>
    <property type="match status" value="1"/>
</dbReference>
<dbReference type="NCBIfam" id="TIGR00254">
    <property type="entry name" value="GGDEF"/>
    <property type="match status" value="1"/>
</dbReference>
<dbReference type="PANTHER" id="PTHR45138:SF9">
    <property type="entry name" value="DIGUANYLATE CYCLASE DGCM-RELATED"/>
    <property type="match status" value="1"/>
</dbReference>
<dbReference type="PROSITE" id="PS50887">
    <property type="entry name" value="GGDEF"/>
    <property type="match status" value="1"/>
</dbReference>
<dbReference type="Proteomes" id="UP000230779">
    <property type="component" value="Unassembled WGS sequence"/>
</dbReference>
<organism evidence="2 3">
    <name type="scientific">Candidatus Kerfeldbacteria bacterium CG_4_10_14_0_8_um_filter_42_10</name>
    <dbReference type="NCBI Taxonomy" id="2014248"/>
    <lineage>
        <taxon>Bacteria</taxon>
        <taxon>Candidatus Kerfeldiibacteriota</taxon>
    </lineage>
</organism>
<dbReference type="GO" id="GO:0005886">
    <property type="term" value="C:plasma membrane"/>
    <property type="evidence" value="ECO:0007669"/>
    <property type="project" value="TreeGrafter"/>
</dbReference>
<protein>
    <recommendedName>
        <fullName evidence="1">GGDEF domain-containing protein</fullName>
    </recommendedName>
</protein>
<feature type="domain" description="GGDEF" evidence="1">
    <location>
        <begin position="95"/>
        <end position="234"/>
    </location>
</feature>
<dbReference type="Pfam" id="PF00990">
    <property type="entry name" value="GGDEF"/>
    <property type="match status" value="1"/>
</dbReference>
<dbReference type="GO" id="GO:0043709">
    <property type="term" value="P:cell adhesion involved in single-species biofilm formation"/>
    <property type="evidence" value="ECO:0007669"/>
    <property type="project" value="TreeGrafter"/>
</dbReference>
<sequence>MNIATTEDASLSQMAQAVQNFEQLIQRGVIEGLPASLAQLFLSAQAAIPIRYQAMREIQQLIQLGIRDGLTGLYNKRFFDEQLRITLANASRYQQPLCLIFVDIDHFKTRVNDQHGHPNGDVVLAEVAKVLKDCLSRGSDVVARIGGEEFGFILPNTPLEKGIQVAERIRQAVAEKGIILLDNGSIAVTVSAGVANFTPQKQGDIIPPEELSAQADVALYHAKLKRNQVVAFQPGMSMP</sequence>
<dbReference type="SMART" id="SM00267">
    <property type="entry name" value="GGDEF"/>
    <property type="match status" value="1"/>
</dbReference>
<dbReference type="InterPro" id="IPR029787">
    <property type="entry name" value="Nucleotide_cyclase"/>
</dbReference>
<proteinExistence type="predicted"/>
<dbReference type="FunFam" id="3.30.70.270:FF:000001">
    <property type="entry name" value="Diguanylate cyclase domain protein"/>
    <property type="match status" value="1"/>
</dbReference>
<name>A0A2M7RLK1_9BACT</name>
<dbReference type="Gene3D" id="3.30.70.270">
    <property type="match status" value="1"/>
</dbReference>
<reference evidence="2 3" key="1">
    <citation type="submission" date="2017-09" db="EMBL/GenBank/DDBJ databases">
        <title>Depth-based differentiation of microbial function through sediment-hosted aquifers and enrichment of novel symbionts in the deep terrestrial subsurface.</title>
        <authorList>
            <person name="Probst A.J."/>
            <person name="Ladd B."/>
            <person name="Jarett J.K."/>
            <person name="Geller-Mcgrath D.E."/>
            <person name="Sieber C.M."/>
            <person name="Emerson J.B."/>
            <person name="Anantharaman K."/>
            <person name="Thomas B.C."/>
            <person name="Malmstrom R."/>
            <person name="Stieglmeier M."/>
            <person name="Klingl A."/>
            <person name="Woyke T."/>
            <person name="Ryan C.M."/>
            <person name="Banfield J.F."/>
        </authorList>
    </citation>
    <scope>NUCLEOTIDE SEQUENCE [LARGE SCALE GENOMIC DNA]</scope>
    <source>
        <strain evidence="2">CG_4_10_14_0_8_um_filter_42_10</strain>
    </source>
</reference>
<accession>A0A2M7RLK1</accession>
<dbReference type="CDD" id="cd01949">
    <property type="entry name" value="GGDEF"/>
    <property type="match status" value="1"/>
</dbReference>
<evidence type="ECO:0000259" key="1">
    <source>
        <dbReference type="PROSITE" id="PS50887"/>
    </source>
</evidence>
<dbReference type="GO" id="GO:0052621">
    <property type="term" value="F:diguanylate cyclase activity"/>
    <property type="evidence" value="ECO:0007669"/>
    <property type="project" value="TreeGrafter"/>
</dbReference>
<comment type="caution">
    <text evidence="2">The sequence shown here is derived from an EMBL/GenBank/DDBJ whole genome shotgun (WGS) entry which is preliminary data.</text>
</comment>
<gene>
    <name evidence="2" type="ORF">COY66_00455</name>
</gene>
<dbReference type="InterPro" id="IPR043128">
    <property type="entry name" value="Rev_trsase/Diguanyl_cyclase"/>
</dbReference>
<dbReference type="InterPro" id="IPR000160">
    <property type="entry name" value="GGDEF_dom"/>
</dbReference>
<dbReference type="InterPro" id="IPR050469">
    <property type="entry name" value="Diguanylate_Cyclase"/>
</dbReference>
<dbReference type="AlphaFoldDB" id="A0A2M7RLK1"/>
<evidence type="ECO:0000313" key="2">
    <source>
        <dbReference type="EMBL" id="PIY97256.1"/>
    </source>
</evidence>
<dbReference type="EMBL" id="PFMD01000004">
    <property type="protein sequence ID" value="PIY97256.1"/>
    <property type="molecule type" value="Genomic_DNA"/>
</dbReference>
<evidence type="ECO:0000313" key="3">
    <source>
        <dbReference type="Proteomes" id="UP000230779"/>
    </source>
</evidence>
<dbReference type="SUPFAM" id="SSF55073">
    <property type="entry name" value="Nucleotide cyclase"/>
    <property type="match status" value="1"/>
</dbReference>
<dbReference type="GO" id="GO:1902201">
    <property type="term" value="P:negative regulation of bacterial-type flagellum-dependent cell motility"/>
    <property type="evidence" value="ECO:0007669"/>
    <property type="project" value="TreeGrafter"/>
</dbReference>